<organism evidence="2 3">
    <name type="scientific">Methylobacterium dankookense</name>
    <dbReference type="NCBI Taxonomy" id="560405"/>
    <lineage>
        <taxon>Bacteria</taxon>
        <taxon>Pseudomonadati</taxon>
        <taxon>Pseudomonadota</taxon>
        <taxon>Alphaproteobacteria</taxon>
        <taxon>Hyphomicrobiales</taxon>
        <taxon>Methylobacteriaceae</taxon>
        <taxon>Methylobacterium</taxon>
    </lineage>
</organism>
<evidence type="ECO:0008006" key="4">
    <source>
        <dbReference type="Google" id="ProtNLM"/>
    </source>
</evidence>
<reference evidence="2 3" key="1">
    <citation type="submission" date="2019-06" db="EMBL/GenBank/DDBJ databases">
        <authorList>
            <person name="Rodrigo-Torres L."/>
            <person name="Arahal R. D."/>
            <person name="Lucena T."/>
        </authorList>
    </citation>
    <scope>NUCLEOTIDE SEQUENCE [LARGE SCALE GENOMIC DNA]</scope>
    <source>
        <strain evidence="2 3">SW08-7</strain>
    </source>
</reference>
<evidence type="ECO:0000256" key="1">
    <source>
        <dbReference type="SAM" id="SignalP"/>
    </source>
</evidence>
<dbReference type="EMBL" id="CABFVH010000001">
    <property type="protein sequence ID" value="VUF10647.1"/>
    <property type="molecule type" value="Genomic_DNA"/>
</dbReference>
<dbReference type="AlphaFoldDB" id="A0A564FRT9"/>
<gene>
    <name evidence="2" type="ORF">MTDSW087_00315</name>
</gene>
<evidence type="ECO:0000313" key="3">
    <source>
        <dbReference type="Proteomes" id="UP000401717"/>
    </source>
</evidence>
<name>A0A564FRT9_9HYPH</name>
<feature type="chain" id="PRO_5022212221" description="DUF4136 domain-containing protein" evidence="1">
    <location>
        <begin position="33"/>
        <end position="187"/>
    </location>
</feature>
<dbReference type="Proteomes" id="UP000401717">
    <property type="component" value="Unassembled WGS sequence"/>
</dbReference>
<feature type="signal peptide" evidence="1">
    <location>
        <begin position="1"/>
        <end position="32"/>
    </location>
</feature>
<sequence length="187" mass="19569">MMGNRRGRLASLLAAGLLSFGLAGLAAGPAGAQAPPAGVAPDAFPPLPGGRFGDVRVDVRPLLARGGGLEAEALRADLTAALRRNFRDRIGGPGPILVGRVTPPSLRHYAGGSTRRGGFGGGMQNDYLEGEALLVDRRGAVLGRHPQLTATPSSYGGAWYEPGSERRRVAAIAEIYAQWLRRDLPLN</sequence>
<protein>
    <recommendedName>
        <fullName evidence="4">DUF4136 domain-containing protein</fullName>
    </recommendedName>
</protein>
<evidence type="ECO:0000313" key="2">
    <source>
        <dbReference type="EMBL" id="VUF10647.1"/>
    </source>
</evidence>
<accession>A0A564FRT9</accession>
<keyword evidence="1" id="KW-0732">Signal</keyword>
<proteinExistence type="predicted"/>